<reference evidence="1 2" key="1">
    <citation type="submission" date="2022-02" db="EMBL/GenBank/DDBJ databases">
        <title>The car tank lid bacteriome: a reservoir of bacteria with potential in bioremediation of fuel.</title>
        <authorList>
            <person name="Vidal-Verdu A."/>
            <person name="Gomez-Martinez D."/>
            <person name="Latorre-Perez A."/>
            <person name="Pereto J."/>
            <person name="Porcar M."/>
        </authorList>
    </citation>
    <scope>NUCLEOTIDE SEQUENCE [LARGE SCALE GENOMIC DNA]</scope>
    <source>
        <strain evidence="1 2">4D.3</strain>
    </source>
</reference>
<dbReference type="EMBL" id="JALQCY010000003">
    <property type="protein sequence ID" value="MCK9794389.1"/>
    <property type="molecule type" value="Genomic_DNA"/>
</dbReference>
<dbReference type="Proteomes" id="UP001651050">
    <property type="component" value="Unassembled WGS sequence"/>
</dbReference>
<name>A0ABT0J4G8_9MICO</name>
<accession>A0ABT0J4G8</accession>
<protein>
    <submittedName>
        <fullName evidence="1">Uncharacterized protein</fullName>
    </submittedName>
</protein>
<dbReference type="RefSeq" id="WP_416344232.1">
    <property type="nucleotide sequence ID" value="NZ_JALQCY010000003.1"/>
</dbReference>
<organism evidence="1 2">
    <name type="scientific">Isoptericola peretonis</name>
    <dbReference type="NCBI Taxonomy" id="2918523"/>
    <lineage>
        <taxon>Bacteria</taxon>
        <taxon>Bacillati</taxon>
        <taxon>Actinomycetota</taxon>
        <taxon>Actinomycetes</taxon>
        <taxon>Micrococcales</taxon>
        <taxon>Promicromonosporaceae</taxon>
        <taxon>Isoptericola</taxon>
    </lineage>
</organism>
<keyword evidence="2" id="KW-1185">Reference proteome</keyword>
<sequence>MPEAFELLRHEDPDERVSTHDGLIVATVREVLEGTDATLWFSHDTAAMLHGAWQPTRVRHGRSVRSR</sequence>
<proteinExistence type="predicted"/>
<comment type="caution">
    <text evidence="1">The sequence shown here is derived from an EMBL/GenBank/DDBJ whole genome shotgun (WGS) entry which is preliminary data.</text>
</comment>
<evidence type="ECO:0000313" key="1">
    <source>
        <dbReference type="EMBL" id="MCK9794389.1"/>
    </source>
</evidence>
<gene>
    <name evidence="1" type="ORF">M1843_11595</name>
</gene>
<evidence type="ECO:0000313" key="2">
    <source>
        <dbReference type="Proteomes" id="UP001651050"/>
    </source>
</evidence>